<feature type="transmembrane region" description="Helical" evidence="1">
    <location>
        <begin position="118"/>
        <end position="139"/>
    </location>
</feature>
<name>A0A8T3BTA1_DENNO</name>
<evidence type="ECO:0000313" key="2">
    <source>
        <dbReference type="EMBL" id="KAI0518871.1"/>
    </source>
</evidence>
<dbReference type="PANTHER" id="PTHR31881">
    <property type="match status" value="1"/>
</dbReference>
<feature type="transmembrane region" description="Helical" evidence="1">
    <location>
        <begin position="160"/>
        <end position="178"/>
    </location>
</feature>
<dbReference type="OrthoDB" id="761598at2759"/>
<protein>
    <submittedName>
        <fullName evidence="2">Uncharacterized protein</fullName>
    </submittedName>
</protein>
<dbReference type="PANTHER" id="PTHR31881:SF6">
    <property type="entry name" value="OS09G0494600 PROTEIN"/>
    <property type="match status" value="1"/>
</dbReference>
<keyword evidence="1" id="KW-0812">Transmembrane</keyword>
<gene>
    <name evidence="2" type="ORF">KFK09_006308</name>
</gene>
<dbReference type="Proteomes" id="UP000829196">
    <property type="component" value="Unassembled WGS sequence"/>
</dbReference>
<feature type="transmembrane region" description="Helical" evidence="1">
    <location>
        <begin position="184"/>
        <end position="207"/>
    </location>
</feature>
<proteinExistence type="predicted"/>
<dbReference type="Pfam" id="PF04654">
    <property type="entry name" value="DUF599"/>
    <property type="match status" value="1"/>
</dbReference>
<feature type="transmembrane region" description="Helical" evidence="1">
    <location>
        <begin position="78"/>
        <end position="98"/>
    </location>
</feature>
<dbReference type="AlphaFoldDB" id="A0A8T3BTA1"/>
<feature type="transmembrane region" description="Helical" evidence="1">
    <location>
        <begin position="6"/>
        <end position="29"/>
    </location>
</feature>
<evidence type="ECO:0000313" key="3">
    <source>
        <dbReference type="Proteomes" id="UP000829196"/>
    </source>
</evidence>
<sequence>MAWKRLYWDLTFVPLGIVISTVYHCWLLVMIKKQPQRTSIGVSNTGQSMWVAAMLKENDKKNVLAVQSLRNSLMGSSLVASSSFLICCGLLAFTSTISDKRELVLTNLNQVEVSHKSAILILAFMAVFFLQTLSITYLNQLALAINTLILPETRITVEQLLMMLDKGILLSIIGNRLFFTAMPLVLWIYSPVLVFGSTCAVVAVLYITDIVPRKKTVGYENNENREVVAP</sequence>
<dbReference type="InterPro" id="IPR006747">
    <property type="entry name" value="DUF599"/>
</dbReference>
<keyword evidence="1" id="KW-0472">Membrane</keyword>
<comment type="caution">
    <text evidence="2">The sequence shown here is derived from an EMBL/GenBank/DDBJ whole genome shotgun (WGS) entry which is preliminary data.</text>
</comment>
<organism evidence="2 3">
    <name type="scientific">Dendrobium nobile</name>
    <name type="common">Orchid</name>
    <dbReference type="NCBI Taxonomy" id="94219"/>
    <lineage>
        <taxon>Eukaryota</taxon>
        <taxon>Viridiplantae</taxon>
        <taxon>Streptophyta</taxon>
        <taxon>Embryophyta</taxon>
        <taxon>Tracheophyta</taxon>
        <taxon>Spermatophyta</taxon>
        <taxon>Magnoliopsida</taxon>
        <taxon>Liliopsida</taxon>
        <taxon>Asparagales</taxon>
        <taxon>Orchidaceae</taxon>
        <taxon>Epidendroideae</taxon>
        <taxon>Malaxideae</taxon>
        <taxon>Dendrobiinae</taxon>
        <taxon>Dendrobium</taxon>
    </lineage>
</organism>
<accession>A0A8T3BTA1</accession>
<keyword evidence="3" id="KW-1185">Reference proteome</keyword>
<reference evidence="2" key="1">
    <citation type="journal article" date="2022" name="Front. Genet.">
        <title>Chromosome-Scale Assembly of the Dendrobium nobile Genome Provides Insights Into the Molecular Mechanism of the Biosynthesis of the Medicinal Active Ingredient of Dendrobium.</title>
        <authorList>
            <person name="Xu Q."/>
            <person name="Niu S.-C."/>
            <person name="Li K.-L."/>
            <person name="Zheng P.-J."/>
            <person name="Zhang X.-J."/>
            <person name="Jia Y."/>
            <person name="Liu Y."/>
            <person name="Niu Y.-X."/>
            <person name="Yu L.-H."/>
            <person name="Chen D.-F."/>
            <person name="Zhang G.-Q."/>
        </authorList>
    </citation>
    <scope>NUCLEOTIDE SEQUENCE</scope>
    <source>
        <tissue evidence="2">Leaf</tissue>
    </source>
</reference>
<dbReference type="EMBL" id="JAGYWB010000006">
    <property type="protein sequence ID" value="KAI0518871.1"/>
    <property type="molecule type" value="Genomic_DNA"/>
</dbReference>
<keyword evidence="1" id="KW-1133">Transmembrane helix</keyword>
<evidence type="ECO:0000256" key="1">
    <source>
        <dbReference type="SAM" id="Phobius"/>
    </source>
</evidence>